<sequence>MTEINIRPATTSDLPTLLRFEQGVINAERAFDNLIKPDPVYYYDIEEMIRASHIEILVAEIDEEVVGSGYARIEPARHFLKHPLHAYLGFMYVDPAYRGKGINSKIIEGLKKWAVSQGISELRLDVYDGNLPAIKAYEKVGFTQQLINMHMEIGED</sequence>
<evidence type="ECO:0000259" key="3">
    <source>
        <dbReference type="PROSITE" id="PS51186"/>
    </source>
</evidence>
<dbReference type="PANTHER" id="PTHR43877">
    <property type="entry name" value="AMINOALKYLPHOSPHONATE N-ACETYLTRANSFERASE-RELATED-RELATED"/>
    <property type="match status" value="1"/>
</dbReference>
<evidence type="ECO:0000313" key="5">
    <source>
        <dbReference type="Proteomes" id="UP000304900"/>
    </source>
</evidence>
<dbReference type="InterPro" id="IPR000182">
    <property type="entry name" value="GNAT_dom"/>
</dbReference>
<dbReference type="Gene3D" id="3.40.630.30">
    <property type="match status" value="1"/>
</dbReference>
<dbReference type="PANTHER" id="PTHR43877:SF2">
    <property type="entry name" value="AMINOALKYLPHOSPHONATE N-ACETYLTRANSFERASE-RELATED"/>
    <property type="match status" value="1"/>
</dbReference>
<dbReference type="Proteomes" id="UP000304900">
    <property type="component" value="Unassembled WGS sequence"/>
</dbReference>
<keyword evidence="5" id="KW-1185">Reference proteome</keyword>
<dbReference type="CDD" id="cd04301">
    <property type="entry name" value="NAT_SF"/>
    <property type="match status" value="1"/>
</dbReference>
<proteinExistence type="predicted"/>
<dbReference type="OrthoDB" id="9803233at2"/>
<organism evidence="4 5">
    <name type="scientific">Dyadobacter frigoris</name>
    <dbReference type="NCBI Taxonomy" id="2576211"/>
    <lineage>
        <taxon>Bacteria</taxon>
        <taxon>Pseudomonadati</taxon>
        <taxon>Bacteroidota</taxon>
        <taxon>Cytophagia</taxon>
        <taxon>Cytophagales</taxon>
        <taxon>Spirosomataceae</taxon>
        <taxon>Dyadobacter</taxon>
    </lineage>
</organism>
<keyword evidence="2" id="KW-0012">Acyltransferase</keyword>
<dbReference type="SUPFAM" id="SSF55729">
    <property type="entry name" value="Acyl-CoA N-acyltransferases (Nat)"/>
    <property type="match status" value="1"/>
</dbReference>
<dbReference type="InterPro" id="IPR050832">
    <property type="entry name" value="Bact_Acetyltransf"/>
</dbReference>
<comment type="caution">
    <text evidence="4">The sequence shown here is derived from an EMBL/GenBank/DDBJ whole genome shotgun (WGS) entry which is preliminary data.</text>
</comment>
<dbReference type="AlphaFoldDB" id="A0A4U6CQW7"/>
<keyword evidence="1 4" id="KW-0808">Transferase</keyword>
<name>A0A4U6CQW7_9BACT</name>
<reference evidence="4 5" key="1">
    <citation type="submission" date="2019-05" db="EMBL/GenBank/DDBJ databases">
        <title>Dyadobacter AR-3-8 sp. nov., isolated from arctic soil.</title>
        <authorList>
            <person name="Chaudhary D.K."/>
        </authorList>
    </citation>
    <scope>NUCLEOTIDE SEQUENCE [LARGE SCALE GENOMIC DNA]</scope>
    <source>
        <strain evidence="4 5">AR-3-8</strain>
    </source>
</reference>
<protein>
    <submittedName>
        <fullName evidence="4">GNAT family N-acetyltransferase</fullName>
    </submittedName>
</protein>
<accession>A0A4U6CQW7</accession>
<evidence type="ECO:0000256" key="1">
    <source>
        <dbReference type="ARBA" id="ARBA00022679"/>
    </source>
</evidence>
<dbReference type="GO" id="GO:0016747">
    <property type="term" value="F:acyltransferase activity, transferring groups other than amino-acyl groups"/>
    <property type="evidence" value="ECO:0007669"/>
    <property type="project" value="InterPro"/>
</dbReference>
<dbReference type="InterPro" id="IPR016181">
    <property type="entry name" value="Acyl_CoA_acyltransferase"/>
</dbReference>
<dbReference type="EMBL" id="SZVO01000022">
    <property type="protein sequence ID" value="TKT86909.1"/>
    <property type="molecule type" value="Genomic_DNA"/>
</dbReference>
<dbReference type="RefSeq" id="WP_137343940.1">
    <property type="nucleotide sequence ID" value="NZ_BSQH01000023.1"/>
</dbReference>
<evidence type="ECO:0000256" key="2">
    <source>
        <dbReference type="ARBA" id="ARBA00023315"/>
    </source>
</evidence>
<dbReference type="Pfam" id="PF00583">
    <property type="entry name" value="Acetyltransf_1"/>
    <property type="match status" value="1"/>
</dbReference>
<gene>
    <name evidence="4" type="ORF">FDK13_31160</name>
</gene>
<evidence type="ECO:0000313" key="4">
    <source>
        <dbReference type="EMBL" id="TKT86909.1"/>
    </source>
</evidence>
<dbReference type="PROSITE" id="PS51186">
    <property type="entry name" value="GNAT"/>
    <property type="match status" value="1"/>
</dbReference>
<feature type="domain" description="N-acetyltransferase" evidence="3">
    <location>
        <begin position="4"/>
        <end position="156"/>
    </location>
</feature>